<comment type="pathway">
    <text evidence="2">Protein modification; protein ubiquitination.</text>
</comment>
<keyword evidence="3" id="KW-0833">Ubl conjugation pathway</keyword>
<organism evidence="7">
    <name type="scientific">Brachypodium distachyon</name>
    <name type="common">Purple false brome</name>
    <name type="synonym">Trachynia distachya</name>
    <dbReference type="NCBI Taxonomy" id="15368"/>
    <lineage>
        <taxon>Eukaryota</taxon>
        <taxon>Viridiplantae</taxon>
        <taxon>Streptophyta</taxon>
        <taxon>Embryophyta</taxon>
        <taxon>Tracheophyta</taxon>
        <taxon>Spermatophyta</taxon>
        <taxon>Magnoliopsida</taxon>
        <taxon>Liliopsida</taxon>
        <taxon>Poales</taxon>
        <taxon>Poaceae</taxon>
        <taxon>BOP clade</taxon>
        <taxon>Pooideae</taxon>
        <taxon>Stipodae</taxon>
        <taxon>Brachypodieae</taxon>
        <taxon>Brachypodium</taxon>
    </lineage>
</organism>
<dbReference type="Proteomes" id="UP000008810">
    <property type="component" value="Chromosome 4"/>
</dbReference>
<dbReference type="PANTHER" id="PTHR46336">
    <property type="entry name" value="OS02G0260700 PROTEIN"/>
    <property type="match status" value="1"/>
</dbReference>
<dbReference type="OrthoDB" id="45365at2759"/>
<dbReference type="GO" id="GO:0010114">
    <property type="term" value="P:response to red light"/>
    <property type="evidence" value="ECO:0000318"/>
    <property type="project" value="GO_Central"/>
</dbReference>
<evidence type="ECO:0000259" key="5">
    <source>
        <dbReference type="PROSITE" id="PS50097"/>
    </source>
</evidence>
<dbReference type="STRING" id="15368.I1IR77"/>
<gene>
    <name evidence="7" type="primary">LOC100828628</name>
    <name evidence="6" type="ORF">BRADI_4g33580v3</name>
</gene>
<dbReference type="SUPFAM" id="SSF54695">
    <property type="entry name" value="POZ domain"/>
    <property type="match status" value="1"/>
</dbReference>
<dbReference type="PANTHER" id="PTHR46336:SF3">
    <property type="entry name" value="BTB_POZ DOMAIN-CONTAINING PROTEIN POB1"/>
    <property type="match status" value="1"/>
</dbReference>
<dbReference type="Gene3D" id="1.25.40.420">
    <property type="match status" value="1"/>
</dbReference>
<evidence type="ECO:0000256" key="3">
    <source>
        <dbReference type="ARBA" id="ARBA00022786"/>
    </source>
</evidence>
<dbReference type="InterPro" id="IPR000210">
    <property type="entry name" value="BTB/POZ_dom"/>
</dbReference>
<dbReference type="CDD" id="cd18186">
    <property type="entry name" value="BTB_POZ_ZBTB_KLHL-like"/>
    <property type="match status" value="1"/>
</dbReference>
<dbReference type="InterPro" id="IPR011333">
    <property type="entry name" value="SKP1/BTB/POZ_sf"/>
</dbReference>
<protein>
    <recommendedName>
        <fullName evidence="5">BTB domain-containing protein</fullName>
    </recommendedName>
</protein>
<dbReference type="SMART" id="SM00875">
    <property type="entry name" value="BACK"/>
    <property type="match status" value="1"/>
</dbReference>
<dbReference type="HOGENOM" id="CLU_024600_2_0_1"/>
<evidence type="ECO:0000313" key="6">
    <source>
        <dbReference type="EMBL" id="KQJ90733.1"/>
    </source>
</evidence>
<dbReference type="FunFam" id="1.25.40.420:FF:000008">
    <property type="entry name" value="BTB/POZ domain-containing protein POB1"/>
    <property type="match status" value="1"/>
</dbReference>
<dbReference type="Pfam" id="PF00651">
    <property type="entry name" value="BTB"/>
    <property type="match status" value="1"/>
</dbReference>
<feature type="domain" description="BTB" evidence="5">
    <location>
        <begin position="136"/>
        <end position="196"/>
    </location>
</feature>
<dbReference type="AlphaFoldDB" id="I1IR77"/>
<feature type="compositionally biased region" description="Basic and acidic residues" evidence="4">
    <location>
        <begin position="62"/>
        <end position="76"/>
    </location>
</feature>
<keyword evidence="8" id="KW-1185">Reference proteome</keyword>
<dbReference type="SMART" id="SM00225">
    <property type="entry name" value="BTB"/>
    <property type="match status" value="1"/>
</dbReference>
<dbReference type="InterPro" id="IPR045890">
    <property type="entry name" value="POB1-like"/>
</dbReference>
<evidence type="ECO:0000256" key="2">
    <source>
        <dbReference type="ARBA" id="ARBA00004906"/>
    </source>
</evidence>
<dbReference type="FunFam" id="3.30.710.10:FF:000106">
    <property type="entry name" value="BTB/POZ domain-containing protein POB1"/>
    <property type="match status" value="1"/>
</dbReference>
<evidence type="ECO:0000256" key="1">
    <source>
        <dbReference type="ARBA" id="ARBA00002668"/>
    </source>
</evidence>
<dbReference type="eggNOG" id="ENOG502QT6M">
    <property type="taxonomic scope" value="Eukaryota"/>
</dbReference>
<dbReference type="EMBL" id="CM000883">
    <property type="protein sequence ID" value="KQJ90733.1"/>
    <property type="molecule type" value="Genomic_DNA"/>
</dbReference>
<dbReference type="Pfam" id="PF07707">
    <property type="entry name" value="BACK"/>
    <property type="match status" value="1"/>
</dbReference>
<dbReference type="OMA" id="ITHCTEL"/>
<accession>I1IR77</accession>
<dbReference type="Gramene" id="KQJ90733">
    <property type="protein sequence ID" value="KQJ90733"/>
    <property type="gene ID" value="BRADI_4g33580v3"/>
</dbReference>
<reference evidence="6 7" key="1">
    <citation type="journal article" date="2010" name="Nature">
        <title>Genome sequencing and analysis of the model grass Brachypodium distachyon.</title>
        <authorList>
            <consortium name="International Brachypodium Initiative"/>
        </authorList>
    </citation>
    <scope>NUCLEOTIDE SEQUENCE [LARGE SCALE GENOMIC DNA]</scope>
    <source>
        <strain evidence="6 7">Bd21</strain>
    </source>
</reference>
<evidence type="ECO:0000256" key="4">
    <source>
        <dbReference type="SAM" id="MobiDB-lite"/>
    </source>
</evidence>
<dbReference type="Gene3D" id="3.30.710.10">
    <property type="entry name" value="Potassium Channel Kv1.1, Chain A"/>
    <property type="match status" value="1"/>
</dbReference>
<dbReference type="EnsemblPlants" id="KQJ90733">
    <property type="protein sequence ID" value="KQJ90733"/>
    <property type="gene ID" value="BRADI_4g33580v3"/>
</dbReference>
<dbReference type="GO" id="GO:0005634">
    <property type="term" value="C:nucleus"/>
    <property type="evidence" value="ECO:0000318"/>
    <property type="project" value="GO_Central"/>
</dbReference>
<evidence type="ECO:0000313" key="8">
    <source>
        <dbReference type="Proteomes" id="UP000008810"/>
    </source>
</evidence>
<reference evidence="6" key="2">
    <citation type="submission" date="2017-06" db="EMBL/GenBank/DDBJ databases">
        <title>WGS assembly of Brachypodium distachyon.</title>
        <authorList>
            <consortium name="The International Brachypodium Initiative"/>
            <person name="Lucas S."/>
            <person name="Harmon-Smith M."/>
            <person name="Lail K."/>
            <person name="Tice H."/>
            <person name="Grimwood J."/>
            <person name="Bruce D."/>
            <person name="Barry K."/>
            <person name="Shu S."/>
            <person name="Lindquist E."/>
            <person name="Wang M."/>
            <person name="Pitluck S."/>
            <person name="Vogel J.P."/>
            <person name="Garvin D.F."/>
            <person name="Mockler T.C."/>
            <person name="Schmutz J."/>
            <person name="Rokhsar D."/>
            <person name="Bevan M.W."/>
        </authorList>
    </citation>
    <scope>NUCLEOTIDE SEQUENCE</scope>
    <source>
        <strain evidence="6">Bd21</strain>
    </source>
</reference>
<feature type="region of interest" description="Disordered" evidence="4">
    <location>
        <begin position="39"/>
        <end position="120"/>
    </location>
</feature>
<sequence length="516" mass="57902">MDQDLIRRGGVVPSFAFAFNSPSFSDRFLRLEITAIDSLPGSSGVDDAGSLADSARHRKRSRLELREDKDSARHLLDTPNPNGNEVETKDCHLSEEDQNELGSLTEEHLPSIGEDGDEGHLDTSPSMMGTPALRVKSIPVSSVILAASSPFFRKLFTNGMQESNQKSVTIRIMETEEEAMLELLSFMYSGELKTNDPILLLDILMVADKFEVTTCITHCTELLSRLPMSKDYALLYLDHPCSHSVAVALEPVKAAAKEFLANKYKHFLRFQDEVMRLPLSGIEAIFSSSDLQVPSEDHVYNFLLRWAIAQYPDAKECRKILNTSLFPLLRFSHLSYLKLQKVLAFMGLDRNEQASNVISSLLYKADASYRQNCLAADGVAPRKYEERSYSCRPLKVIVFDRPFLQCMAYLDLKIDECFQLFPSGCALSQEFCFAAHGFFLKACCMMEQQSMTHRFGLYLGLLNRGPMPVTLDCEFAARERPSGGFVVKSKYTHTFTDCGHSFGSRDLLNSLDGVDC</sequence>
<reference evidence="7" key="3">
    <citation type="submission" date="2018-08" db="UniProtKB">
        <authorList>
            <consortium name="EnsemblPlants"/>
        </authorList>
    </citation>
    <scope>IDENTIFICATION</scope>
    <source>
        <strain evidence="7">cv. Bd21</strain>
    </source>
</reference>
<comment type="function">
    <text evidence="1">May act as a substrate-specific adapter of an E3 ubiquitin-protein ligase complex (CUL3-RBX1-BTB) which mediates the ubiquitination and subsequent proteasomal degradation of target proteins.</text>
</comment>
<evidence type="ECO:0000313" key="7">
    <source>
        <dbReference type="EnsemblPlants" id="KQJ90733"/>
    </source>
</evidence>
<proteinExistence type="predicted"/>
<dbReference type="InterPro" id="IPR011705">
    <property type="entry name" value="BACK"/>
</dbReference>
<dbReference type="PROSITE" id="PS50097">
    <property type="entry name" value="BTB"/>
    <property type="match status" value="1"/>
</dbReference>
<feature type="compositionally biased region" description="Basic and acidic residues" evidence="4">
    <location>
        <begin position="86"/>
        <end position="95"/>
    </location>
</feature>
<name>I1IR77_BRADI</name>